<proteinExistence type="inferred from homology"/>
<feature type="region of interest" description="Disordered" evidence="7">
    <location>
        <begin position="413"/>
        <end position="433"/>
    </location>
</feature>
<dbReference type="InterPro" id="IPR012340">
    <property type="entry name" value="NA-bd_OB-fold"/>
</dbReference>
<evidence type="ECO:0000259" key="8">
    <source>
        <dbReference type="SMART" id="SM01383"/>
    </source>
</evidence>
<dbReference type="Gene3D" id="2.40.50.140">
    <property type="entry name" value="Nucleic acid-binding proteins"/>
    <property type="match status" value="1"/>
</dbReference>
<evidence type="ECO:0000256" key="4">
    <source>
        <dbReference type="ARBA" id="ARBA00023128"/>
    </source>
</evidence>
<sequence length="460" mass="52070">MRERRALRQFTLSTGKSAGRNSSGRITLFHRGGGSKRLQRRIDLKRSTSSMGIVERIEYDPNRSSRIAPVRWKGGAHQRKCNTIEEFAPPKKRLESTTTTIRGPFAFSSLPGKVDQRKWSAFLPECLLGRRAILLVRAQEAKKTCAKDVFFSAFSSPKAKGETASLSFGSSFGFPRIAVAGAKPAFFVFRMREKVRGKNTFSLCEIRKWRTHSILWAHRIKRKAALSWQSFRRQEILGLVGASEHNESKPKTDQGFYTKAIDEGPKNGTCKVDRAPVTYIIASHQLEAGKMVLYKGFVVPYLFAFFFWPILYGNPQSALGETSPSETKDPCGEHSREEAGSSTSCSADAIQQQLKVKDRLFKENLSIKKEISSLAEEEFQREKIAYPILRDLYSRTEVIEKICSEEFITNDEARRGISPEEGEEGTPSSSQLLRPHEEEFWKPCFRLIPVGRDLKLAIQD</sequence>
<evidence type="ECO:0000313" key="9">
    <source>
        <dbReference type="EMBL" id="KAK4412332.1"/>
    </source>
</evidence>
<keyword evidence="10" id="KW-1185">Reference proteome</keyword>
<dbReference type="EMBL" id="JACGWO010000015">
    <property type="protein sequence ID" value="KAK4412332.1"/>
    <property type="molecule type" value="Genomic_DNA"/>
</dbReference>
<dbReference type="FunFam" id="2.40.50.140:FF:000254">
    <property type="entry name" value="Ribosomal protein L2 mitochondrion"/>
    <property type="match status" value="1"/>
</dbReference>
<feature type="region of interest" description="Disordered" evidence="7">
    <location>
        <begin position="319"/>
        <end position="346"/>
    </location>
</feature>
<protein>
    <recommendedName>
        <fullName evidence="6">60S ribosomal protein L2, mitochondrial</fullName>
    </recommendedName>
</protein>
<dbReference type="GO" id="GO:0005762">
    <property type="term" value="C:mitochondrial large ribosomal subunit"/>
    <property type="evidence" value="ECO:0007669"/>
    <property type="project" value="TreeGrafter"/>
</dbReference>
<keyword evidence="4" id="KW-0496">Mitochondrion</keyword>
<evidence type="ECO:0000256" key="1">
    <source>
        <dbReference type="ARBA" id="ARBA00004173"/>
    </source>
</evidence>
<dbReference type="GO" id="GO:0003723">
    <property type="term" value="F:RNA binding"/>
    <property type="evidence" value="ECO:0007669"/>
    <property type="project" value="TreeGrafter"/>
</dbReference>
<dbReference type="GO" id="GO:0003735">
    <property type="term" value="F:structural constituent of ribosome"/>
    <property type="evidence" value="ECO:0007669"/>
    <property type="project" value="InterPro"/>
</dbReference>
<evidence type="ECO:0000256" key="6">
    <source>
        <dbReference type="ARBA" id="ARBA00078513"/>
    </source>
</evidence>
<keyword evidence="5" id="KW-0687">Ribonucleoprotein</keyword>
<gene>
    <name evidence="9" type="ORF">Salat_2984800</name>
</gene>
<reference evidence="9" key="1">
    <citation type="submission" date="2020-06" db="EMBL/GenBank/DDBJ databases">
        <authorList>
            <person name="Li T."/>
            <person name="Hu X."/>
            <person name="Zhang T."/>
            <person name="Song X."/>
            <person name="Zhang H."/>
            <person name="Dai N."/>
            <person name="Sheng W."/>
            <person name="Hou X."/>
            <person name="Wei L."/>
        </authorList>
    </citation>
    <scope>NUCLEOTIDE SEQUENCE</scope>
    <source>
        <strain evidence="9">3651</strain>
        <tissue evidence="9">Leaf</tissue>
    </source>
</reference>
<feature type="compositionally biased region" description="Basic and acidic residues" evidence="7">
    <location>
        <begin position="326"/>
        <end position="339"/>
    </location>
</feature>
<evidence type="ECO:0000256" key="3">
    <source>
        <dbReference type="ARBA" id="ARBA00022980"/>
    </source>
</evidence>
<reference evidence="9" key="2">
    <citation type="journal article" date="2024" name="Plant">
        <title>Genomic evolution and insights into agronomic trait innovations of Sesamum species.</title>
        <authorList>
            <person name="Miao H."/>
            <person name="Wang L."/>
            <person name="Qu L."/>
            <person name="Liu H."/>
            <person name="Sun Y."/>
            <person name="Le M."/>
            <person name="Wang Q."/>
            <person name="Wei S."/>
            <person name="Zheng Y."/>
            <person name="Lin W."/>
            <person name="Duan Y."/>
            <person name="Cao H."/>
            <person name="Xiong S."/>
            <person name="Wang X."/>
            <person name="Wei L."/>
            <person name="Li C."/>
            <person name="Ma Q."/>
            <person name="Ju M."/>
            <person name="Zhao R."/>
            <person name="Li G."/>
            <person name="Mu C."/>
            <person name="Tian Q."/>
            <person name="Mei H."/>
            <person name="Zhang T."/>
            <person name="Gao T."/>
            <person name="Zhang H."/>
        </authorList>
    </citation>
    <scope>NUCLEOTIDE SEQUENCE</scope>
    <source>
        <strain evidence="9">3651</strain>
    </source>
</reference>
<dbReference type="AlphaFoldDB" id="A0AAE1XJ45"/>
<keyword evidence="3 9" id="KW-0689">Ribosomal protein</keyword>
<dbReference type="GO" id="GO:0032543">
    <property type="term" value="P:mitochondrial translation"/>
    <property type="evidence" value="ECO:0007669"/>
    <property type="project" value="TreeGrafter"/>
</dbReference>
<comment type="similarity">
    <text evidence="2">Belongs to the universal ribosomal protein uL2 family.</text>
</comment>
<comment type="subcellular location">
    <subcellularLocation>
        <location evidence="1">Mitochondrion</location>
    </subcellularLocation>
</comment>
<evidence type="ECO:0000313" key="10">
    <source>
        <dbReference type="Proteomes" id="UP001293254"/>
    </source>
</evidence>
<dbReference type="SUPFAM" id="SSF50249">
    <property type="entry name" value="Nucleic acid-binding proteins"/>
    <property type="match status" value="1"/>
</dbReference>
<organism evidence="9 10">
    <name type="scientific">Sesamum alatum</name>
    <dbReference type="NCBI Taxonomy" id="300844"/>
    <lineage>
        <taxon>Eukaryota</taxon>
        <taxon>Viridiplantae</taxon>
        <taxon>Streptophyta</taxon>
        <taxon>Embryophyta</taxon>
        <taxon>Tracheophyta</taxon>
        <taxon>Spermatophyta</taxon>
        <taxon>Magnoliopsida</taxon>
        <taxon>eudicotyledons</taxon>
        <taxon>Gunneridae</taxon>
        <taxon>Pentapetalae</taxon>
        <taxon>asterids</taxon>
        <taxon>lamiids</taxon>
        <taxon>Lamiales</taxon>
        <taxon>Pedaliaceae</taxon>
        <taxon>Sesamum</taxon>
    </lineage>
</organism>
<dbReference type="InterPro" id="IPR022666">
    <property type="entry name" value="Ribosomal_uL2_RNA-bd_dom"/>
</dbReference>
<evidence type="ECO:0000256" key="7">
    <source>
        <dbReference type="SAM" id="MobiDB-lite"/>
    </source>
</evidence>
<feature type="domain" description="Large ribosomal subunit protein uL2 RNA-binding" evidence="8">
    <location>
        <begin position="19"/>
        <end position="81"/>
    </location>
</feature>
<accession>A0AAE1XJ45</accession>
<evidence type="ECO:0000256" key="2">
    <source>
        <dbReference type="ARBA" id="ARBA00005636"/>
    </source>
</evidence>
<evidence type="ECO:0000256" key="5">
    <source>
        <dbReference type="ARBA" id="ARBA00023274"/>
    </source>
</evidence>
<dbReference type="Proteomes" id="UP001293254">
    <property type="component" value="Unassembled WGS sequence"/>
</dbReference>
<dbReference type="PANTHER" id="PTHR13691:SF44">
    <property type="entry name" value="LARGE RIBOSOMAL SUBUNIT PROTEIN UL2MZ-RELATED"/>
    <property type="match status" value="1"/>
</dbReference>
<dbReference type="SMART" id="SM01383">
    <property type="entry name" value="Ribosomal_L2"/>
    <property type="match status" value="1"/>
</dbReference>
<dbReference type="Pfam" id="PF00181">
    <property type="entry name" value="Ribosomal_L2_N"/>
    <property type="match status" value="1"/>
</dbReference>
<dbReference type="InterPro" id="IPR002171">
    <property type="entry name" value="Ribosomal_uL2"/>
</dbReference>
<dbReference type="PANTHER" id="PTHR13691">
    <property type="entry name" value="RIBOSOMAL PROTEIN L2"/>
    <property type="match status" value="1"/>
</dbReference>
<name>A0AAE1XJ45_9LAMI</name>
<comment type="caution">
    <text evidence="9">The sequence shown here is derived from an EMBL/GenBank/DDBJ whole genome shotgun (WGS) entry which is preliminary data.</text>
</comment>